<dbReference type="InterPro" id="IPR013148">
    <property type="entry name" value="Glyco_hydro_32_N"/>
</dbReference>
<evidence type="ECO:0000256" key="3">
    <source>
        <dbReference type="ARBA" id="ARBA00023295"/>
    </source>
</evidence>
<dbReference type="AlphaFoldDB" id="A0A1H3GRB4"/>
<dbReference type="PANTHER" id="PTHR43301:SF3">
    <property type="entry name" value="ARABINAN ENDO-1,5-ALPHA-L-ARABINOSIDASE A-RELATED"/>
    <property type="match status" value="1"/>
</dbReference>
<dbReference type="EMBL" id="FNON01000004">
    <property type="protein sequence ID" value="SDY05876.1"/>
    <property type="molecule type" value="Genomic_DNA"/>
</dbReference>
<dbReference type="SUPFAM" id="SSF75005">
    <property type="entry name" value="Arabinanase/levansucrase/invertase"/>
    <property type="match status" value="1"/>
</dbReference>
<evidence type="ECO:0000259" key="5">
    <source>
        <dbReference type="PROSITE" id="PS50206"/>
    </source>
</evidence>
<dbReference type="CDD" id="cd22954">
    <property type="entry name" value="PLL_lectin"/>
    <property type="match status" value="1"/>
</dbReference>
<reference evidence="6 7" key="1">
    <citation type="submission" date="2016-10" db="EMBL/GenBank/DDBJ databases">
        <authorList>
            <person name="de Groot N.N."/>
        </authorList>
    </citation>
    <scope>NUCLEOTIDE SEQUENCE [LARGE SCALE GENOMIC DNA]</scope>
    <source>
        <strain evidence="6 7">CPCC 202699</strain>
    </source>
</reference>
<accession>A0A1H3GRB4</accession>
<keyword evidence="7" id="KW-1185">Reference proteome</keyword>
<sequence length="634" mass="67472">MTRVHTLLAVLVLTVLVGAAPPAAAAEPSGQTGATPFVKIYDPSDDQAWYINDHTFIQDARGTWHLFGITHAEPAVDDDEDTFAHATAPSLTGPWTKQAPVLETDPAYGETHLWAPHVIKNGSTYYMFYAGGGADGARHAINLATSTDLFTWTRLPSGPLFRDGAVARDPYVVRIGGQWVMYYTATSDPGGGNHVVAYRTSADLVHWSARSIAFTDPSRGFGGGNTESPFVVFEAGAWHLFLGPRGGYVGTDVFTSNDPFRFSADQLSGHVFSHAAELVNTDGKWWVSHAGWGQRGVWLAELDFGTGSSRYAADASSDPSGRVVLVSGADGRQEAFAGGPDQVWSRYQTVRNGPWSDWFPFGGPKFATLSAARDLDGRLELFALGEGRVDHRSQSAPNVWQGWENFGTAAHDLTVAQNADGRLEVFASGSEGIFHRWQAGGAWMGWEPFGGPADSVLATGLDATGRLEVIAAANGTVQRRKQDVPSGGWRAFEPFGTVPGVAHLALNRRPDGALELIAGGAAGTSRRTQVAGEWTGWTAFGGPPGARVHIGRNADGRLEVFAANGITTEHRWENGTGWSAWETFGAGAVGSGFGTNADGRIDILSGGRMLYGRYQVTPSGGWSAWAPAGGPLIG</sequence>
<feature type="domain" description="Rhodanese" evidence="5">
    <location>
        <begin position="620"/>
        <end position="634"/>
    </location>
</feature>
<keyword evidence="4" id="KW-0732">Signal</keyword>
<dbReference type="RefSeq" id="WP_091291207.1">
    <property type="nucleotide sequence ID" value="NZ_FNON01000004.1"/>
</dbReference>
<dbReference type="InterPro" id="IPR058502">
    <property type="entry name" value="PLL-like_beta-prop"/>
</dbReference>
<dbReference type="InterPro" id="IPR023296">
    <property type="entry name" value="Glyco_hydro_beta-prop_sf"/>
</dbReference>
<evidence type="ECO:0000256" key="4">
    <source>
        <dbReference type="SAM" id="SignalP"/>
    </source>
</evidence>
<evidence type="ECO:0000313" key="6">
    <source>
        <dbReference type="EMBL" id="SDY05876.1"/>
    </source>
</evidence>
<organism evidence="6 7">
    <name type="scientific">Amycolatopsis xylanica</name>
    <dbReference type="NCBI Taxonomy" id="589385"/>
    <lineage>
        <taxon>Bacteria</taxon>
        <taxon>Bacillati</taxon>
        <taxon>Actinomycetota</taxon>
        <taxon>Actinomycetes</taxon>
        <taxon>Pseudonocardiales</taxon>
        <taxon>Pseudonocardiaceae</taxon>
        <taxon>Amycolatopsis</taxon>
    </lineage>
</organism>
<dbReference type="SUPFAM" id="SSF89372">
    <property type="entry name" value="Fucose-specific lectin"/>
    <property type="match status" value="2"/>
</dbReference>
<dbReference type="GO" id="GO:0016798">
    <property type="term" value="F:hydrolase activity, acting on glycosyl bonds"/>
    <property type="evidence" value="ECO:0007669"/>
    <property type="project" value="UniProtKB-KW"/>
</dbReference>
<protein>
    <submittedName>
        <fullName evidence="6">Glycosyl hydrolases family 32 N-terminal domain-containing protein</fullName>
    </submittedName>
</protein>
<name>A0A1H3GRB4_9PSEU</name>
<evidence type="ECO:0000256" key="2">
    <source>
        <dbReference type="ARBA" id="ARBA00022801"/>
    </source>
</evidence>
<dbReference type="InterPro" id="IPR001763">
    <property type="entry name" value="Rhodanese-like_dom"/>
</dbReference>
<evidence type="ECO:0000256" key="1">
    <source>
        <dbReference type="ARBA" id="ARBA00009902"/>
    </source>
</evidence>
<dbReference type="Proteomes" id="UP000199515">
    <property type="component" value="Unassembled WGS sequence"/>
</dbReference>
<keyword evidence="3" id="KW-0326">Glycosidase</keyword>
<dbReference type="PROSITE" id="PS50206">
    <property type="entry name" value="RHODANESE_3"/>
    <property type="match status" value="1"/>
</dbReference>
<feature type="signal peptide" evidence="4">
    <location>
        <begin position="1"/>
        <end position="25"/>
    </location>
</feature>
<feature type="chain" id="PRO_5011610108" evidence="4">
    <location>
        <begin position="26"/>
        <end position="634"/>
    </location>
</feature>
<dbReference type="PANTHER" id="PTHR43301">
    <property type="entry name" value="ARABINAN ENDO-1,5-ALPHA-L-ARABINOSIDASE"/>
    <property type="match status" value="1"/>
</dbReference>
<dbReference type="STRING" id="589385.SAMN05421504_104373"/>
<gene>
    <name evidence="6" type="ORF">SAMN05421504_104373</name>
</gene>
<dbReference type="Pfam" id="PF26607">
    <property type="entry name" value="DUF8189"/>
    <property type="match status" value="2"/>
</dbReference>
<comment type="similarity">
    <text evidence="1">Belongs to the glycosyl hydrolase 32 family.</text>
</comment>
<dbReference type="InterPro" id="IPR050727">
    <property type="entry name" value="GH43_arabinanases"/>
</dbReference>
<dbReference type="OrthoDB" id="9759709at2"/>
<proteinExistence type="inferred from homology"/>
<keyword evidence="2 6" id="KW-0378">Hydrolase</keyword>
<dbReference type="Gene3D" id="2.115.10.20">
    <property type="entry name" value="Glycosyl hydrolase domain, family 43"/>
    <property type="match status" value="2"/>
</dbReference>
<evidence type="ECO:0000313" key="7">
    <source>
        <dbReference type="Proteomes" id="UP000199515"/>
    </source>
</evidence>
<dbReference type="Pfam" id="PF00251">
    <property type="entry name" value="Glyco_hydro_32N"/>
    <property type="match status" value="1"/>
</dbReference>